<dbReference type="InterPro" id="IPR027107">
    <property type="entry name" value="Tuberin/Ral-act_asu"/>
</dbReference>
<name>A0A8K0JUW6_LADFU</name>
<dbReference type="FunFam" id="3.40.50.11210:FF:000001">
    <property type="entry name" value="Ral GTPase-activating protein subunit alpha-1 isoform 1"/>
    <property type="match status" value="1"/>
</dbReference>
<dbReference type="GO" id="GO:0005096">
    <property type="term" value="F:GTPase activator activity"/>
    <property type="evidence" value="ECO:0007669"/>
    <property type="project" value="UniProtKB-KW"/>
</dbReference>
<evidence type="ECO:0000313" key="3">
    <source>
        <dbReference type="EMBL" id="KAG8223111.1"/>
    </source>
</evidence>
<dbReference type="SUPFAM" id="SSF111347">
    <property type="entry name" value="Rap/Ran-GAP"/>
    <property type="match status" value="1"/>
</dbReference>
<reference evidence="3" key="2">
    <citation type="submission" date="2017-10" db="EMBL/GenBank/DDBJ databases">
        <title>Ladona fulva Genome sequencing and assembly.</title>
        <authorList>
            <person name="Murali S."/>
            <person name="Richards S."/>
            <person name="Bandaranaike D."/>
            <person name="Bellair M."/>
            <person name="Blankenburg K."/>
            <person name="Chao H."/>
            <person name="Dinh H."/>
            <person name="Doddapaneni H."/>
            <person name="Dugan-Rocha S."/>
            <person name="Elkadiri S."/>
            <person name="Gnanaolivu R."/>
            <person name="Hernandez B."/>
            <person name="Skinner E."/>
            <person name="Javaid M."/>
            <person name="Lee S."/>
            <person name="Li M."/>
            <person name="Ming W."/>
            <person name="Munidasa M."/>
            <person name="Muniz J."/>
            <person name="Nguyen L."/>
            <person name="Hughes D."/>
            <person name="Osuji N."/>
            <person name="Pu L.-L."/>
            <person name="Puazo M."/>
            <person name="Qu C."/>
            <person name="Quiroz J."/>
            <person name="Raj R."/>
            <person name="Weissenberger G."/>
            <person name="Xin Y."/>
            <person name="Zou X."/>
            <person name="Han Y."/>
            <person name="Worley K."/>
            <person name="Muzny D."/>
            <person name="Gibbs R."/>
        </authorList>
    </citation>
    <scope>NUCLEOTIDE SEQUENCE</scope>
    <source>
        <strain evidence="3">Sampled in the wild</strain>
    </source>
</reference>
<dbReference type="GO" id="GO:0005634">
    <property type="term" value="C:nucleus"/>
    <property type="evidence" value="ECO:0007669"/>
    <property type="project" value="InterPro"/>
</dbReference>
<evidence type="ECO:0000256" key="1">
    <source>
        <dbReference type="ARBA" id="ARBA00022468"/>
    </source>
</evidence>
<dbReference type="Pfam" id="PF02145">
    <property type="entry name" value="Rap_GAP"/>
    <property type="match status" value="1"/>
</dbReference>
<feature type="domain" description="Rap-GAP" evidence="2">
    <location>
        <begin position="65"/>
        <end position="273"/>
    </location>
</feature>
<dbReference type="PROSITE" id="PS50085">
    <property type="entry name" value="RAPGAP"/>
    <property type="match status" value="1"/>
</dbReference>
<reference evidence="3" key="1">
    <citation type="submission" date="2013-04" db="EMBL/GenBank/DDBJ databases">
        <authorList>
            <person name="Qu J."/>
            <person name="Murali S.C."/>
            <person name="Bandaranaike D."/>
            <person name="Bellair M."/>
            <person name="Blankenburg K."/>
            <person name="Chao H."/>
            <person name="Dinh H."/>
            <person name="Doddapaneni H."/>
            <person name="Downs B."/>
            <person name="Dugan-Rocha S."/>
            <person name="Elkadiri S."/>
            <person name="Gnanaolivu R.D."/>
            <person name="Hernandez B."/>
            <person name="Javaid M."/>
            <person name="Jayaseelan J.C."/>
            <person name="Lee S."/>
            <person name="Li M."/>
            <person name="Ming W."/>
            <person name="Munidasa M."/>
            <person name="Muniz J."/>
            <person name="Nguyen L."/>
            <person name="Ongeri F."/>
            <person name="Osuji N."/>
            <person name="Pu L.-L."/>
            <person name="Puazo M."/>
            <person name="Qu C."/>
            <person name="Quiroz J."/>
            <person name="Raj R."/>
            <person name="Weissenberger G."/>
            <person name="Xin Y."/>
            <person name="Zou X."/>
            <person name="Han Y."/>
            <person name="Richards S."/>
            <person name="Worley K."/>
            <person name="Muzny D."/>
            <person name="Gibbs R."/>
        </authorList>
    </citation>
    <scope>NUCLEOTIDE SEQUENCE</scope>
    <source>
        <strain evidence="3">Sampled in the wild</strain>
    </source>
</reference>
<dbReference type="AlphaFoldDB" id="A0A8K0JUW6"/>
<gene>
    <name evidence="3" type="ORF">J437_LFUL014248</name>
</gene>
<evidence type="ECO:0000259" key="2">
    <source>
        <dbReference type="PROSITE" id="PS50085"/>
    </source>
</evidence>
<accession>A0A8K0JUW6</accession>
<dbReference type="InterPro" id="IPR035974">
    <property type="entry name" value="Rap/Ran-GAP_sf"/>
</dbReference>
<dbReference type="InterPro" id="IPR000331">
    <property type="entry name" value="Rap/Ran_GAP_dom"/>
</dbReference>
<organism evidence="3 4">
    <name type="scientific">Ladona fulva</name>
    <name type="common">Scarce chaser dragonfly</name>
    <name type="synonym">Libellula fulva</name>
    <dbReference type="NCBI Taxonomy" id="123851"/>
    <lineage>
        <taxon>Eukaryota</taxon>
        <taxon>Metazoa</taxon>
        <taxon>Ecdysozoa</taxon>
        <taxon>Arthropoda</taxon>
        <taxon>Hexapoda</taxon>
        <taxon>Insecta</taxon>
        <taxon>Pterygota</taxon>
        <taxon>Palaeoptera</taxon>
        <taxon>Odonata</taxon>
        <taxon>Epiprocta</taxon>
        <taxon>Anisoptera</taxon>
        <taxon>Libelluloidea</taxon>
        <taxon>Libellulidae</taxon>
        <taxon>Ladona</taxon>
    </lineage>
</organism>
<dbReference type="Gene3D" id="3.40.50.11210">
    <property type="entry name" value="Rap/Ran-GAP"/>
    <property type="match status" value="1"/>
</dbReference>
<comment type="caution">
    <text evidence="3">The sequence shown here is derived from an EMBL/GenBank/DDBJ whole genome shotgun (WGS) entry which is preliminary data.</text>
</comment>
<dbReference type="PANTHER" id="PTHR10063">
    <property type="entry name" value="TUBERIN"/>
    <property type="match status" value="1"/>
</dbReference>
<dbReference type="GO" id="GO:0005737">
    <property type="term" value="C:cytoplasm"/>
    <property type="evidence" value="ECO:0007669"/>
    <property type="project" value="TreeGrafter"/>
</dbReference>
<dbReference type="Proteomes" id="UP000792457">
    <property type="component" value="Unassembled WGS sequence"/>
</dbReference>
<evidence type="ECO:0000313" key="4">
    <source>
        <dbReference type="Proteomes" id="UP000792457"/>
    </source>
</evidence>
<proteinExistence type="predicted"/>
<keyword evidence="1" id="KW-0343">GTPase activation</keyword>
<dbReference type="OrthoDB" id="19311at2759"/>
<protein>
    <recommendedName>
        <fullName evidence="2">Rap-GAP domain-containing protein</fullName>
    </recommendedName>
</protein>
<dbReference type="EMBL" id="KZ308152">
    <property type="protein sequence ID" value="KAG8223111.1"/>
    <property type="molecule type" value="Genomic_DNA"/>
</dbReference>
<dbReference type="PANTHER" id="PTHR10063:SF11">
    <property type="entry name" value="RHO GTPASE-ACTIVATING PROTEIN CG5521-RELATED"/>
    <property type="match status" value="1"/>
</dbReference>
<keyword evidence="4" id="KW-1185">Reference proteome</keyword>
<dbReference type="GO" id="GO:0051056">
    <property type="term" value="P:regulation of small GTPase mediated signal transduction"/>
    <property type="evidence" value="ECO:0007669"/>
    <property type="project" value="InterPro"/>
</dbReference>
<sequence length="313" mass="35668">MKTRWIDEEEFSSMSQSCLSRPTPPKSLAPFQHARLLFSRLGLAGWERRPHLHLLNKGEKLLRELRNLDSQRCRETHKIAVIYVADGQEDKNSILSNTSGSQAYEEFIAGLAWEVELESHTGFLGGLQRNRSTGDTAPYYATSFLECMFHVATRMPSSSQESLLQKMRHLGNDEVHIVWSEHVRDYRRGILPTEFCDVLIVIYPLPNGLFRIHVSRKKEVPHFGPLFNEAIVDHKVLPGLVRTTALSASRAKRSMLPYYQNYYEERAKALETVVQNHKESSTFEDFIAQVYAPVIGSSPFGQGSIRSSGIQLF</sequence>